<dbReference type="InterPro" id="IPR055781">
    <property type="entry name" value="DUF7357"/>
</dbReference>
<proteinExistence type="predicted"/>
<accession>A0ABR1YH93</accession>
<evidence type="ECO:0000313" key="3">
    <source>
        <dbReference type="EMBL" id="KAK8229212.1"/>
    </source>
</evidence>
<dbReference type="Proteomes" id="UP001492380">
    <property type="component" value="Unassembled WGS sequence"/>
</dbReference>
<gene>
    <name evidence="3" type="ORF">HDK90DRAFT_350404</name>
</gene>
<protein>
    <recommendedName>
        <fullName evidence="2">DUF7357 domain-containing protein</fullName>
    </recommendedName>
</protein>
<feature type="region of interest" description="Disordered" evidence="1">
    <location>
        <begin position="394"/>
        <end position="417"/>
    </location>
</feature>
<name>A0ABR1YH93_9PEZI</name>
<feature type="region of interest" description="Disordered" evidence="1">
    <location>
        <begin position="106"/>
        <end position="175"/>
    </location>
</feature>
<feature type="compositionally biased region" description="Basic and acidic residues" evidence="1">
    <location>
        <begin position="543"/>
        <end position="555"/>
    </location>
</feature>
<organism evidence="3 4">
    <name type="scientific">Phyllosticta capitalensis</name>
    <dbReference type="NCBI Taxonomy" id="121624"/>
    <lineage>
        <taxon>Eukaryota</taxon>
        <taxon>Fungi</taxon>
        <taxon>Dikarya</taxon>
        <taxon>Ascomycota</taxon>
        <taxon>Pezizomycotina</taxon>
        <taxon>Dothideomycetes</taxon>
        <taxon>Dothideomycetes incertae sedis</taxon>
        <taxon>Botryosphaeriales</taxon>
        <taxon>Phyllostictaceae</taxon>
        <taxon>Phyllosticta</taxon>
    </lineage>
</organism>
<feature type="compositionally biased region" description="Acidic residues" evidence="1">
    <location>
        <begin position="204"/>
        <end position="220"/>
    </location>
</feature>
<reference evidence="3 4" key="1">
    <citation type="submission" date="2024-04" db="EMBL/GenBank/DDBJ databases">
        <title>Phyllosticta paracitricarpa is synonymous to the EU quarantine fungus P. citricarpa based on phylogenomic analyses.</title>
        <authorList>
            <consortium name="Lawrence Berkeley National Laboratory"/>
            <person name="Van Ingen-Buijs V.A."/>
            <person name="Van Westerhoven A.C."/>
            <person name="Haridas S."/>
            <person name="Skiadas P."/>
            <person name="Martin F."/>
            <person name="Groenewald J.Z."/>
            <person name="Crous P.W."/>
            <person name="Seidl M.F."/>
        </authorList>
    </citation>
    <scope>NUCLEOTIDE SEQUENCE [LARGE SCALE GENOMIC DNA]</scope>
    <source>
        <strain evidence="3 4">CBS 123374</strain>
    </source>
</reference>
<feature type="region of interest" description="Disordered" evidence="1">
    <location>
        <begin position="688"/>
        <end position="711"/>
    </location>
</feature>
<feature type="compositionally biased region" description="Low complexity" evidence="1">
    <location>
        <begin position="903"/>
        <end position="920"/>
    </location>
</feature>
<feature type="compositionally biased region" description="Low complexity" evidence="1">
    <location>
        <begin position="221"/>
        <end position="238"/>
    </location>
</feature>
<evidence type="ECO:0000259" key="2">
    <source>
        <dbReference type="Pfam" id="PF24054"/>
    </source>
</evidence>
<feature type="compositionally biased region" description="Acidic residues" evidence="1">
    <location>
        <begin position="876"/>
        <end position="888"/>
    </location>
</feature>
<keyword evidence="4" id="KW-1185">Reference proteome</keyword>
<feature type="region of interest" description="Disordered" evidence="1">
    <location>
        <begin position="201"/>
        <end position="380"/>
    </location>
</feature>
<feature type="domain" description="DUF7357" evidence="2">
    <location>
        <begin position="1"/>
        <end position="131"/>
    </location>
</feature>
<evidence type="ECO:0000313" key="4">
    <source>
        <dbReference type="Proteomes" id="UP001492380"/>
    </source>
</evidence>
<feature type="region of interest" description="Disordered" evidence="1">
    <location>
        <begin position="439"/>
        <end position="589"/>
    </location>
</feature>
<comment type="caution">
    <text evidence="3">The sequence shown here is derived from an EMBL/GenBank/DDBJ whole genome shotgun (WGS) entry which is preliminary data.</text>
</comment>
<dbReference type="EMBL" id="JBBWRZ010000009">
    <property type="protein sequence ID" value="KAK8229212.1"/>
    <property type="molecule type" value="Genomic_DNA"/>
</dbReference>
<feature type="compositionally biased region" description="Acidic residues" evidence="1">
    <location>
        <begin position="270"/>
        <end position="288"/>
    </location>
</feature>
<dbReference type="Pfam" id="PF24054">
    <property type="entry name" value="DUF7357"/>
    <property type="match status" value="1"/>
</dbReference>
<feature type="compositionally biased region" description="Acidic residues" evidence="1">
    <location>
        <begin position="695"/>
        <end position="704"/>
    </location>
</feature>
<feature type="compositionally biased region" description="Pro residues" evidence="1">
    <location>
        <begin position="123"/>
        <end position="138"/>
    </location>
</feature>
<feature type="region of interest" description="Disordered" evidence="1">
    <location>
        <begin position="631"/>
        <end position="655"/>
    </location>
</feature>
<feature type="compositionally biased region" description="Polar residues" evidence="1">
    <location>
        <begin position="455"/>
        <end position="467"/>
    </location>
</feature>
<feature type="compositionally biased region" description="Polar residues" evidence="1">
    <location>
        <begin position="311"/>
        <end position="341"/>
    </location>
</feature>
<feature type="compositionally biased region" description="Polar residues" evidence="1">
    <location>
        <begin position="489"/>
        <end position="506"/>
    </location>
</feature>
<evidence type="ECO:0000256" key="1">
    <source>
        <dbReference type="SAM" id="MobiDB-lite"/>
    </source>
</evidence>
<sequence>MRLKLTVKRHKLPSVDLLWAVSDDNSKKASTVAALLEEVNTIIPLETEDWGLDDYVVELGDFEALHFQKITAIFGNDDHVTIRPLTTVDRRARYISGRDQINANGQHLLDGLPFGKPNLRMPGRPPVNIPAPKNPLPNEPTLGLLEGPQREAYTSDDDDESFSKQAPPSKRRRLTSKRWNRNVRFVGEEDEDNEQALVALPSDADTEDEFQPEEGAEEISDSCSDSSSDTSSDSSSDSSSDDDSVASKSKSRTRHADAASDESVSSSESSSEDSSSDSSSDDSSDSEPEQASSRPNPFQLKADTLGARNNVGKSANSGFPTQSQNSEQSATSNSAEQSTNARVPPGEGLSKTQVRNRRRKDLKNLKQLQEKGILPPSATLATLREYRYYSDVAYRPSGRSGSHPSAEDALEWEATRHEDADYNPAGFAAILALTDKELEHPFDDTPSGLGRSKTNEVIPSSNDTDGQGQLEALRRKLLGDLETMDVDTPQETQPASPTATSKTTDATPGAKAGSTGLKSRRARIDLASTRRHLFSALGVRAPRNKEEEDRLRESYKQASTPGKGKKAQNEPKVEEEEQEEPHDPMSDAYKVKLEVTAFECTDAGNVEQISAPPYPFEQRWDPALLKYCDDDRVDRTGGARGKKRKRKNKQQDESYYYDAAEEHSGLNYDEGETDNNNITLNYEEDEAAESQLLQEEQEANETEDLPLPPSDLTSLKSLEKDDITPGTVIVYHQMAFSAQTGWTPSLVQRTAEIVSGDEMEIQLRLAKRDQPKKEVKYDWKGKRLYDKFEMEDDDEQDSDVVEFPLSELIDPKILRVAPENGAPAVSANDAQDGAAENEVAKDKVAEDGASEDQGEEVTEDQVAEHASVNSDKEASQDESSDEVAEDASDGSPKEASQDESSDESSVSSSDISGGSSSGSDSSDDEDQVD</sequence>
<feature type="region of interest" description="Disordered" evidence="1">
    <location>
        <begin position="823"/>
        <end position="929"/>
    </location>
</feature>
<feature type="compositionally biased region" description="Acidic residues" evidence="1">
    <location>
        <begin position="848"/>
        <end position="861"/>
    </location>
</feature>